<dbReference type="Gene3D" id="3.30.559.30">
    <property type="entry name" value="Nonribosomal peptide synthetase, condensation domain"/>
    <property type="match status" value="1"/>
</dbReference>
<evidence type="ECO:0000313" key="6">
    <source>
        <dbReference type="EMBL" id="PIA82460.1"/>
    </source>
</evidence>
<feature type="compositionally biased region" description="Polar residues" evidence="4">
    <location>
        <begin position="96"/>
        <end position="110"/>
    </location>
</feature>
<dbReference type="GO" id="GO:0043041">
    <property type="term" value="P:amino acid activation for nonribosomal peptide biosynthetic process"/>
    <property type="evidence" value="ECO:0007669"/>
    <property type="project" value="TreeGrafter"/>
</dbReference>
<feature type="region of interest" description="Disordered" evidence="4">
    <location>
        <begin position="86"/>
        <end position="110"/>
    </location>
</feature>
<dbReference type="FunFam" id="3.40.50.980:FF:000001">
    <property type="entry name" value="Non-ribosomal peptide synthetase"/>
    <property type="match status" value="1"/>
</dbReference>
<organism evidence="6 7">
    <name type="scientific">Cercospora beticola</name>
    <name type="common">Sugarbeet leaf spot fungus</name>
    <dbReference type="NCBI Taxonomy" id="122368"/>
    <lineage>
        <taxon>Eukaryota</taxon>
        <taxon>Fungi</taxon>
        <taxon>Dikarya</taxon>
        <taxon>Ascomycota</taxon>
        <taxon>Pezizomycotina</taxon>
        <taxon>Dothideomycetes</taxon>
        <taxon>Dothideomycetidae</taxon>
        <taxon>Mycosphaerellales</taxon>
        <taxon>Mycosphaerellaceae</taxon>
        <taxon>Cercospora</taxon>
    </lineage>
</organism>
<dbReference type="SUPFAM" id="SSF52777">
    <property type="entry name" value="CoA-dependent acyltransferases"/>
    <property type="match status" value="1"/>
</dbReference>
<dbReference type="PANTHER" id="PTHR45527">
    <property type="entry name" value="NONRIBOSOMAL PEPTIDE SYNTHETASE"/>
    <property type="match status" value="1"/>
</dbReference>
<proteinExistence type="predicted"/>
<keyword evidence="3" id="KW-0436">Ligase</keyword>
<evidence type="ECO:0000256" key="1">
    <source>
        <dbReference type="ARBA" id="ARBA00022450"/>
    </source>
</evidence>
<comment type="caution">
    <text evidence="6">The sequence shown here is derived from an EMBL/GenBank/DDBJ whole genome shotgun (WGS) entry which is preliminary data.</text>
</comment>
<evidence type="ECO:0000256" key="4">
    <source>
        <dbReference type="SAM" id="MobiDB-lite"/>
    </source>
</evidence>
<dbReference type="InterPro" id="IPR010071">
    <property type="entry name" value="AA_adenyl_dom"/>
</dbReference>
<dbReference type="SUPFAM" id="SSF56801">
    <property type="entry name" value="Acetyl-CoA synthetase-like"/>
    <property type="match status" value="1"/>
</dbReference>
<dbReference type="GO" id="GO:0031177">
    <property type="term" value="F:phosphopantetheine binding"/>
    <property type="evidence" value="ECO:0007669"/>
    <property type="project" value="TreeGrafter"/>
</dbReference>
<protein>
    <submittedName>
        <fullName evidence="6">Nonribosomal peptide synthetase 12</fullName>
    </submittedName>
</protein>
<gene>
    <name evidence="6" type="ORF">CB0940_12231</name>
</gene>
<dbReference type="Gene3D" id="3.30.300.30">
    <property type="match status" value="1"/>
</dbReference>
<dbReference type="NCBIfam" id="TIGR01733">
    <property type="entry name" value="AA-adenyl-dom"/>
    <property type="match status" value="1"/>
</dbReference>
<dbReference type="EMBL" id="LKMD01000209">
    <property type="protein sequence ID" value="PIA82460.1"/>
    <property type="molecule type" value="Genomic_DNA"/>
</dbReference>
<dbReference type="FunFam" id="3.40.50.12780:FF:000014">
    <property type="entry name" value="Nonribosomal peptide synthetase 1"/>
    <property type="match status" value="1"/>
</dbReference>
<evidence type="ECO:0000256" key="2">
    <source>
        <dbReference type="ARBA" id="ARBA00022553"/>
    </source>
</evidence>
<evidence type="ECO:0000256" key="3">
    <source>
        <dbReference type="ARBA" id="ARBA00022598"/>
    </source>
</evidence>
<dbReference type="GO" id="GO:0044550">
    <property type="term" value="P:secondary metabolite biosynthetic process"/>
    <property type="evidence" value="ECO:0007669"/>
    <property type="project" value="TreeGrafter"/>
</dbReference>
<name>A0A2G5GQB5_CERBT</name>
<dbReference type="Gene3D" id="3.40.50.980">
    <property type="match status" value="2"/>
</dbReference>
<dbReference type="PROSITE" id="PS00455">
    <property type="entry name" value="AMP_BINDING"/>
    <property type="match status" value="1"/>
</dbReference>
<dbReference type="AlphaFoldDB" id="A0A2G5GQB5"/>
<reference evidence="6 7" key="1">
    <citation type="submission" date="2015-10" db="EMBL/GenBank/DDBJ databases">
        <title>The cercosporin biosynthetic gene cluster was horizontally transferred to several fungal lineages and shown to be expanded in Cercospora beticola based on microsynteny with recipient genomes.</title>
        <authorList>
            <person name="De Jonge R."/>
            <person name="Ebert M.K."/>
            <person name="Suttle J.C."/>
            <person name="Jurick Ii W.M."/>
            <person name="Secor G.A."/>
            <person name="Thomma B.P."/>
            <person name="Van De Peer Y."/>
            <person name="Bolton M.D."/>
        </authorList>
    </citation>
    <scope>NUCLEOTIDE SEQUENCE [LARGE SCALE GENOMIC DNA]</scope>
    <source>
        <strain evidence="6 7">09-40</strain>
    </source>
</reference>
<dbReference type="PANTHER" id="PTHR45527:SF12">
    <property type="entry name" value="NONRIBOSOMAL PEPTIDE SYNTHETASE IVOA"/>
    <property type="match status" value="1"/>
</dbReference>
<dbReference type="Pfam" id="PF00501">
    <property type="entry name" value="AMP-binding"/>
    <property type="match status" value="1"/>
</dbReference>
<feature type="domain" description="AMP-dependent synthetase/ligase" evidence="5">
    <location>
        <begin position="327"/>
        <end position="666"/>
    </location>
</feature>
<dbReference type="InterPro" id="IPR020845">
    <property type="entry name" value="AMP-binding_CS"/>
</dbReference>
<dbReference type="OrthoDB" id="3641063at2759"/>
<keyword evidence="2" id="KW-0597">Phosphoprotein</keyword>
<dbReference type="InterPro" id="IPR045851">
    <property type="entry name" value="AMP-bd_C_sf"/>
</dbReference>
<evidence type="ECO:0000259" key="5">
    <source>
        <dbReference type="Pfam" id="PF00501"/>
    </source>
</evidence>
<dbReference type="GO" id="GO:0016874">
    <property type="term" value="F:ligase activity"/>
    <property type="evidence" value="ECO:0007669"/>
    <property type="project" value="UniProtKB-KW"/>
</dbReference>
<keyword evidence="1" id="KW-0596">Phosphopantetheine</keyword>
<evidence type="ECO:0000313" key="7">
    <source>
        <dbReference type="Proteomes" id="UP000230605"/>
    </source>
</evidence>
<sequence length="852" mass="93873">MVGALVPPLSMIPPTADRASMKLPGRRLSLISLHEVFLGRPATDKDNNSNSTMPQTNNVSAATGIGRSEDFWIKQFEGVDAAAFPRAPASSKKPSKNTASAAVQLPSPSQKYPRKSVSEAAKILLVASWALVLGRYLDVTDVTFGCFHPQSLENVVPQRIQIPDSASMAAYLRIVEEQIILVEQQVPSSISEIAKLSEWTSQACQAIQNVLVINDNTGYESEVFSEHFWNSTGALAQYPLLLVCDVTQETCMTSLRTFFDPRVVASEQADRITAHIEHVWKQLLALSSSTEQTKDVVLLNERDENDIMRWNQDIPESIDDCVHNLIDRRMAQHPEAEAVCAWDGSLTFRQLDHLSGRLACYLRDLSVSCEDFVPLVFEKSKWHVVAMIAVLRAGAAFVPLDPSNPSERLRDIVAQLQPKVILTSPTAKERTGELGSAQKLLLSANAEDWLPMEEWTSQTVKPSNAMYVVFTSGSTGKPKGVVIEHGMFCSKANPRCEVLGRNENTRILQFASSSFDLSIEDVLLTIMYGGCVCVSSEEDRVNDLEGVMQRMRVTCAHITPSIANTLYPENLPSLQQLRLGGEPMTRQHVRRWARMLELKNAYGPTECTVTAAVSERLSLNSDPADLGRAVACRSWIVDASDHNRLCAIGCVGELLLEGPILARGYYNEPGKTADSFIFDPAWCLQAPFLEHGNQNRRFYKTGDLVVYLPDGRLKYIGRKDSQDKLRGQRLELGEIETHLRNCNLEVDDLAVEVIRPSADPADACLVTFCALGDYFAKGEETALGISATVRNKLAEIATSAKDRLAASLPSYAVPSVFLPLKSLPRTISGKTDRKALRHLGSSLGSHGLSIFS</sequence>
<dbReference type="CDD" id="cd05918">
    <property type="entry name" value="A_NRPS_SidN3_like"/>
    <property type="match status" value="1"/>
</dbReference>
<accession>A0A2G5GQB5</accession>
<dbReference type="Proteomes" id="UP000230605">
    <property type="component" value="Unassembled WGS sequence"/>
</dbReference>
<dbReference type="GO" id="GO:0005737">
    <property type="term" value="C:cytoplasm"/>
    <property type="evidence" value="ECO:0007669"/>
    <property type="project" value="TreeGrafter"/>
</dbReference>
<dbReference type="InterPro" id="IPR000873">
    <property type="entry name" value="AMP-dep_synth/lig_dom"/>
</dbReference>
<dbReference type="Gene3D" id="2.30.38.10">
    <property type="entry name" value="Luciferase, Domain 3"/>
    <property type="match status" value="1"/>
</dbReference>